<protein>
    <submittedName>
        <fullName evidence="2">Uncharacterized protein</fullName>
    </submittedName>
</protein>
<keyword evidence="3" id="KW-1185">Reference proteome</keyword>
<dbReference type="Proteomes" id="UP001164743">
    <property type="component" value="Chromosome 2A"/>
</dbReference>
<evidence type="ECO:0000313" key="3">
    <source>
        <dbReference type="Proteomes" id="UP001164743"/>
    </source>
</evidence>
<dbReference type="RefSeq" id="XP_053017397.1">
    <property type="nucleotide sequence ID" value="XM_053166146.1"/>
</dbReference>
<gene>
    <name evidence="2" type="ORF">PtA15_2A154</name>
</gene>
<accession>A0ABY7CD41</accession>
<dbReference type="EMBL" id="CP110422">
    <property type="protein sequence ID" value="WAQ81842.1"/>
    <property type="molecule type" value="Genomic_DNA"/>
</dbReference>
<evidence type="ECO:0000313" key="2">
    <source>
        <dbReference type="EMBL" id="WAQ81842.1"/>
    </source>
</evidence>
<dbReference type="GeneID" id="77807041"/>
<name>A0ABY7CD41_9BASI</name>
<proteinExistence type="predicted"/>
<sequence length="103" mass="11017">MTMKGTQSEQDSRAVIIEDYRLPYNFGSSGKECGACGHLHWGSLATSAQSVVETKRSPGHQTSAGVEPTHPTDSSKGVERRVVMVESAQDVRHVVSTGSRAST</sequence>
<feature type="region of interest" description="Disordered" evidence="1">
    <location>
        <begin position="50"/>
        <end position="78"/>
    </location>
</feature>
<evidence type="ECO:0000256" key="1">
    <source>
        <dbReference type="SAM" id="MobiDB-lite"/>
    </source>
</evidence>
<organism evidence="2 3">
    <name type="scientific">Puccinia triticina</name>
    <dbReference type="NCBI Taxonomy" id="208348"/>
    <lineage>
        <taxon>Eukaryota</taxon>
        <taxon>Fungi</taxon>
        <taxon>Dikarya</taxon>
        <taxon>Basidiomycota</taxon>
        <taxon>Pucciniomycotina</taxon>
        <taxon>Pucciniomycetes</taxon>
        <taxon>Pucciniales</taxon>
        <taxon>Pucciniaceae</taxon>
        <taxon>Puccinia</taxon>
    </lineage>
</organism>
<reference evidence="2" key="1">
    <citation type="submission" date="2022-10" db="EMBL/GenBank/DDBJ databases">
        <title>Puccinia triticina Genome sequencing and assembly.</title>
        <authorList>
            <person name="Li C."/>
        </authorList>
    </citation>
    <scope>NUCLEOTIDE SEQUENCE</scope>
    <source>
        <strain evidence="2">Pt15</strain>
    </source>
</reference>